<protein>
    <submittedName>
        <fullName evidence="1">Uncharacterized protein</fullName>
    </submittedName>
</protein>
<name>A0ABN0HU26_LEPBO</name>
<dbReference type="EMBL" id="AKWJ02000038">
    <property type="protein sequence ID" value="EKP11551.1"/>
    <property type="molecule type" value="Genomic_DNA"/>
</dbReference>
<proteinExistence type="predicted"/>
<dbReference type="Proteomes" id="UP000002837">
    <property type="component" value="Unassembled WGS sequence"/>
</dbReference>
<comment type="caution">
    <text evidence="1">The sequence shown here is derived from an EMBL/GenBank/DDBJ whole genome shotgun (WGS) entry which is preliminary data.</text>
</comment>
<accession>A0ABN0HU26</accession>
<evidence type="ECO:0000313" key="2">
    <source>
        <dbReference type="Proteomes" id="UP000002837"/>
    </source>
</evidence>
<dbReference type="RefSeq" id="WP_002760074.1">
    <property type="nucleotide sequence ID" value="NZ_AKWJ02000038.1"/>
</dbReference>
<evidence type="ECO:0000313" key="1">
    <source>
        <dbReference type="EMBL" id="EKP11551.1"/>
    </source>
</evidence>
<keyword evidence="2" id="KW-1185">Reference proteome</keyword>
<reference evidence="1" key="1">
    <citation type="submission" date="2012-09" db="EMBL/GenBank/DDBJ databases">
        <authorList>
            <person name="Harkins D.M."/>
            <person name="Durkin A.S."/>
            <person name="Brinkac L.M."/>
            <person name="Selengut J.D."/>
            <person name="Sanka R."/>
            <person name="DePew J."/>
            <person name="Purushe J."/>
            <person name="Picardeau M."/>
            <person name="Werts C."/>
            <person name="Goarant C."/>
            <person name="Vinetz J.M."/>
            <person name="Sutton G.G."/>
            <person name="Nelson W.C."/>
            <person name="Fouts D.E."/>
        </authorList>
    </citation>
    <scope>NUCLEOTIDE SEQUENCE [LARGE SCALE GENOMIC DNA]</scope>
    <source>
        <strain evidence="1">200801926</strain>
    </source>
</reference>
<gene>
    <name evidence="1" type="ORF">LEP1GSC128_0993</name>
</gene>
<sequence length="60" mass="6707">MPKVIRTTDFVSDVKEMARKGYTKADISKKLSEKYSKNGKLVCSATIRKALAEGPFRGKQ</sequence>
<organism evidence="1 2">
    <name type="scientific">Leptospira borgpetersenii str. 200801926</name>
    <dbReference type="NCBI Taxonomy" id="1193009"/>
    <lineage>
        <taxon>Bacteria</taxon>
        <taxon>Pseudomonadati</taxon>
        <taxon>Spirochaetota</taxon>
        <taxon>Spirochaetia</taxon>
        <taxon>Leptospirales</taxon>
        <taxon>Leptospiraceae</taxon>
        <taxon>Leptospira</taxon>
    </lineage>
</organism>